<dbReference type="EMBL" id="CP093346">
    <property type="protein sequence ID" value="WOG98381.1"/>
    <property type="molecule type" value="Genomic_DNA"/>
</dbReference>
<dbReference type="STRING" id="79200.A0A165YW84"/>
<organism evidence="3">
    <name type="scientific">Daucus carota subsp. sativus</name>
    <name type="common">Carrot</name>
    <dbReference type="NCBI Taxonomy" id="79200"/>
    <lineage>
        <taxon>Eukaryota</taxon>
        <taxon>Viridiplantae</taxon>
        <taxon>Streptophyta</taxon>
        <taxon>Embryophyta</taxon>
        <taxon>Tracheophyta</taxon>
        <taxon>Spermatophyta</taxon>
        <taxon>Magnoliopsida</taxon>
        <taxon>eudicotyledons</taxon>
        <taxon>Gunneridae</taxon>
        <taxon>Pentapetalae</taxon>
        <taxon>asterids</taxon>
        <taxon>campanulids</taxon>
        <taxon>Apiales</taxon>
        <taxon>Apiaceae</taxon>
        <taxon>Apioideae</taxon>
        <taxon>Scandiceae</taxon>
        <taxon>Daucinae</taxon>
        <taxon>Daucus</taxon>
        <taxon>Daucus sect. Daucus</taxon>
    </lineage>
</organism>
<keyword evidence="5" id="KW-1185">Reference proteome</keyword>
<evidence type="ECO:0000313" key="5">
    <source>
        <dbReference type="Proteomes" id="UP000077755"/>
    </source>
</evidence>
<dbReference type="Gramene" id="KZM99318">
    <property type="protein sequence ID" value="KZM99318"/>
    <property type="gene ID" value="DCAR_013320"/>
</dbReference>
<dbReference type="Proteomes" id="UP000077755">
    <property type="component" value="Chromosome 4"/>
</dbReference>
<name>A0A165YW84_DAUCS</name>
<evidence type="ECO:0000313" key="4">
    <source>
        <dbReference type="EMBL" id="WOG98381.1"/>
    </source>
</evidence>
<evidence type="ECO:0000313" key="3">
    <source>
        <dbReference type="EMBL" id="KZM99318.1"/>
    </source>
</evidence>
<sequence>MGKRASKRKAIVSKSKSRDSSNSTSHENKNLNHLVTVLKPRVYIIDPSNFKSLVQELTGNGMTSPPPTYDPIPISSTSSISSVISQPTDGQHVQLMQNKVVVDQDYCYAFQESSPEWSFERSCSEILNVPLTTIDTWDSSEELNMSNQFFSNDMINQAHSSFLESHKHSNSQELNMPTQIFSNDTIDQTLISFPGSHEQMSFPLIGDEVDYSWISEMNNPIVYNHDDACGATIIPPEGCDYAYDISWIM</sequence>
<dbReference type="EMBL" id="LNRQ01000004">
    <property type="protein sequence ID" value="KZM99318.1"/>
    <property type="molecule type" value="Genomic_DNA"/>
</dbReference>
<feature type="domain" description="VQ" evidence="2">
    <location>
        <begin position="40"/>
        <end position="60"/>
    </location>
</feature>
<reference evidence="4" key="2">
    <citation type="submission" date="2022-03" db="EMBL/GenBank/DDBJ databases">
        <title>Draft title - Genomic analysis of global carrot germplasm unveils the trajectory of domestication and the origin of high carotenoid orange carrot.</title>
        <authorList>
            <person name="Iorizzo M."/>
            <person name="Ellison S."/>
            <person name="Senalik D."/>
            <person name="Macko-Podgorni A."/>
            <person name="Grzebelus D."/>
            <person name="Bostan H."/>
            <person name="Rolling W."/>
            <person name="Curaba J."/>
            <person name="Simon P."/>
        </authorList>
    </citation>
    <scope>NUCLEOTIDE SEQUENCE</scope>
    <source>
        <tissue evidence="4">Leaf</tissue>
    </source>
</reference>
<reference evidence="3" key="1">
    <citation type="journal article" date="2016" name="Nat. Genet.">
        <title>A high-quality carrot genome assembly provides new insights into carotenoid accumulation and asterid genome evolution.</title>
        <authorList>
            <person name="Iorizzo M."/>
            <person name="Ellison S."/>
            <person name="Senalik D."/>
            <person name="Zeng P."/>
            <person name="Satapoomin P."/>
            <person name="Huang J."/>
            <person name="Bowman M."/>
            <person name="Iovene M."/>
            <person name="Sanseverino W."/>
            <person name="Cavagnaro P."/>
            <person name="Yildiz M."/>
            <person name="Macko-Podgorni A."/>
            <person name="Moranska E."/>
            <person name="Grzebelus E."/>
            <person name="Grzebelus D."/>
            <person name="Ashrafi H."/>
            <person name="Zheng Z."/>
            <person name="Cheng S."/>
            <person name="Spooner D."/>
            <person name="Van Deynze A."/>
            <person name="Simon P."/>
        </authorList>
    </citation>
    <scope>NUCLEOTIDE SEQUENCE [LARGE SCALE GENOMIC DNA]</scope>
    <source>
        <tissue evidence="3">Leaf</tissue>
    </source>
</reference>
<dbReference type="AlphaFoldDB" id="A0A165YW84"/>
<feature type="region of interest" description="Disordered" evidence="1">
    <location>
        <begin position="1"/>
        <end position="28"/>
    </location>
</feature>
<gene>
    <name evidence="3" type="ORF">DCAR_013320</name>
    <name evidence="4" type="ORF">DCAR_0417722</name>
</gene>
<protein>
    <recommendedName>
        <fullName evidence="2">VQ domain-containing protein</fullName>
    </recommendedName>
</protein>
<accession>A0A165YW84</accession>
<dbReference type="Pfam" id="PF05678">
    <property type="entry name" value="VQ"/>
    <property type="match status" value="1"/>
</dbReference>
<feature type="compositionally biased region" description="Basic residues" evidence="1">
    <location>
        <begin position="1"/>
        <end position="11"/>
    </location>
</feature>
<proteinExistence type="predicted"/>
<evidence type="ECO:0000259" key="2">
    <source>
        <dbReference type="Pfam" id="PF05678"/>
    </source>
</evidence>
<dbReference type="InterPro" id="IPR008889">
    <property type="entry name" value="VQ"/>
</dbReference>
<evidence type="ECO:0000256" key="1">
    <source>
        <dbReference type="SAM" id="MobiDB-lite"/>
    </source>
</evidence>